<dbReference type="RefSeq" id="WP_344088737.1">
    <property type="nucleotide sequence ID" value="NZ_BAAAPO010000062.1"/>
</dbReference>
<comment type="caution">
    <text evidence="2">The sequence shown here is derived from an EMBL/GenBank/DDBJ whole genome shotgun (WGS) entry which is preliminary data.</text>
</comment>
<proteinExistence type="predicted"/>
<keyword evidence="3" id="KW-1185">Reference proteome</keyword>
<dbReference type="EMBL" id="BAAAPO010000062">
    <property type="protein sequence ID" value="GAA1808926.1"/>
    <property type="molecule type" value="Genomic_DNA"/>
</dbReference>
<name>A0ABN2M4T0_9MICO</name>
<sequence length="443" mass="49360">MTAVADTAQTTPAGGTISRITGLPHWESTPGDLAAATREIKAAIRAKIERESGKSVAEVFAQLEEHIRAEVEEITAAKERGEQVWPVLDYADIEAGRITPEQRAQIKRRGCAVIRGHFDRDQAVAWDGELVDYVESNHFFENYRGPGDDFFSTVGSKPEIYPVYWSPTQMAARQHPRMATVQAFLNSMWASESEGRQWFDPNVDSLYPDRIRRRPPRTNSAGLAEHLDPGTLDLWMTEGYQQHFRHLFSGDVTAYDPWDPAYRTEASQYPGTTMCSAFRTFQGWTALSDMAFDQGVLHTVPIPTAMAYLMLRPLLDDVADDDMCGVTTGKTFPANAAWHPLLMEAVTGIPSVEPGDSVWWHCDMIHSVAPVTDQQGWGNVMYIPAAPWCPKNEAYAEHVRAAFEAGTSPSDFPVEDYEADWPNRFQPADLNAIGRRGLGLPPA</sequence>
<dbReference type="InterPro" id="IPR010856">
    <property type="entry name" value="Gig2-like"/>
</dbReference>
<dbReference type="InterPro" id="IPR027443">
    <property type="entry name" value="IPNS-like_sf"/>
</dbReference>
<dbReference type="PANTHER" id="PTHR30613:SF1">
    <property type="entry name" value="DUF1479 DOMAIN PROTEIN (AFU_ORTHOLOGUE AFUA_5G09280)"/>
    <property type="match status" value="1"/>
</dbReference>
<gene>
    <name evidence="2" type="ORF">GCM10009811_35230</name>
</gene>
<dbReference type="Pfam" id="PF07350">
    <property type="entry name" value="Gig2-like"/>
    <property type="match status" value="1"/>
</dbReference>
<dbReference type="Gene3D" id="2.60.120.330">
    <property type="entry name" value="B-lactam Antibiotic, Isopenicillin N Synthase, Chain"/>
    <property type="match status" value="1"/>
</dbReference>
<dbReference type="SUPFAM" id="SSF51197">
    <property type="entry name" value="Clavaminate synthase-like"/>
    <property type="match status" value="1"/>
</dbReference>
<dbReference type="Proteomes" id="UP001499938">
    <property type="component" value="Unassembled WGS sequence"/>
</dbReference>
<organism evidence="2 3">
    <name type="scientific">Nostocoides veronense</name>
    <dbReference type="NCBI Taxonomy" id="330836"/>
    <lineage>
        <taxon>Bacteria</taxon>
        <taxon>Bacillati</taxon>
        <taxon>Actinomycetota</taxon>
        <taxon>Actinomycetes</taxon>
        <taxon>Micrococcales</taxon>
        <taxon>Intrasporangiaceae</taxon>
        <taxon>Nostocoides</taxon>
    </lineage>
</organism>
<reference evidence="3" key="1">
    <citation type="journal article" date="2019" name="Int. J. Syst. Evol. Microbiol.">
        <title>The Global Catalogue of Microorganisms (GCM) 10K type strain sequencing project: providing services to taxonomists for standard genome sequencing and annotation.</title>
        <authorList>
            <consortium name="The Broad Institute Genomics Platform"/>
            <consortium name="The Broad Institute Genome Sequencing Center for Infectious Disease"/>
            <person name="Wu L."/>
            <person name="Ma J."/>
        </authorList>
    </citation>
    <scope>NUCLEOTIDE SEQUENCE [LARGE SCALE GENOMIC DNA]</scope>
    <source>
        <strain evidence="3">JCM 15592</strain>
    </source>
</reference>
<accession>A0ABN2M4T0</accession>
<evidence type="ECO:0000313" key="2">
    <source>
        <dbReference type="EMBL" id="GAA1808926.1"/>
    </source>
</evidence>
<evidence type="ECO:0000313" key="3">
    <source>
        <dbReference type="Proteomes" id="UP001499938"/>
    </source>
</evidence>
<evidence type="ECO:0000256" key="1">
    <source>
        <dbReference type="SAM" id="MobiDB-lite"/>
    </source>
</evidence>
<dbReference type="PANTHER" id="PTHR30613">
    <property type="entry name" value="UNCHARACTERIZED PROTEIN YBIU-RELATED"/>
    <property type="match status" value="1"/>
</dbReference>
<protein>
    <submittedName>
        <fullName evidence="2">DUF1479 domain-containing protein</fullName>
    </submittedName>
</protein>
<feature type="region of interest" description="Disordered" evidence="1">
    <location>
        <begin position="1"/>
        <end position="25"/>
    </location>
</feature>